<dbReference type="InterPro" id="IPR038765">
    <property type="entry name" value="Papain-like_cys_pep_sf"/>
</dbReference>
<dbReference type="EMBL" id="JASCZI010151286">
    <property type="protein sequence ID" value="MED6171704.1"/>
    <property type="molecule type" value="Genomic_DNA"/>
</dbReference>
<protein>
    <recommendedName>
        <fullName evidence="4">Ubiquitin-like protease family profile domain-containing protein</fullName>
    </recommendedName>
</protein>
<dbReference type="Proteomes" id="UP001341840">
    <property type="component" value="Unassembled WGS sequence"/>
</dbReference>
<keyword evidence="3" id="KW-1185">Reference proteome</keyword>
<name>A0ABU6VF08_9FABA</name>
<evidence type="ECO:0000256" key="1">
    <source>
        <dbReference type="SAM" id="MobiDB-lite"/>
    </source>
</evidence>
<reference evidence="2 3" key="1">
    <citation type="journal article" date="2023" name="Plants (Basel)">
        <title>Bridging the Gap: Combining Genomics and Transcriptomics Approaches to Understand Stylosanthes scabra, an Orphan Legume from the Brazilian Caatinga.</title>
        <authorList>
            <person name="Ferreira-Neto J.R.C."/>
            <person name="da Silva M.D."/>
            <person name="Binneck E."/>
            <person name="de Melo N.F."/>
            <person name="da Silva R.H."/>
            <person name="de Melo A.L.T.M."/>
            <person name="Pandolfi V."/>
            <person name="Bustamante F.O."/>
            <person name="Brasileiro-Vidal A.C."/>
            <person name="Benko-Iseppon A.M."/>
        </authorList>
    </citation>
    <scope>NUCLEOTIDE SEQUENCE [LARGE SCALE GENOMIC DNA]</scope>
    <source>
        <tissue evidence="2">Leaves</tissue>
    </source>
</reference>
<proteinExistence type="predicted"/>
<sequence length="271" mass="31354">MLEEAQPEPLVVIIPFEPELTLKPWLNPIPEATDAKDTPDLTEEIITDVLLSMKNEDKVEEGNRDQQPGDQEECNTPEAAPASMEKRCFIWATTENNNKYDTIFQLRGPNTIEAMREQVHRFQREVYCVPPEILIMMFETHGTNFMDKKTKKLVRFTDLKDQQFSQLLDTEKLRMSRACNVLDQFRVWAGAKTLLKKGSNTLQLWPVDVPKQPNPTNCGVYVMKWMEALDTNALSYAYTFKKTCMAEEWDQDQLDGFREKIVAKFVPLVLV</sequence>
<evidence type="ECO:0000313" key="2">
    <source>
        <dbReference type="EMBL" id="MED6171704.1"/>
    </source>
</evidence>
<accession>A0ABU6VF08</accession>
<evidence type="ECO:0008006" key="4">
    <source>
        <dbReference type="Google" id="ProtNLM"/>
    </source>
</evidence>
<organism evidence="2 3">
    <name type="scientific">Stylosanthes scabra</name>
    <dbReference type="NCBI Taxonomy" id="79078"/>
    <lineage>
        <taxon>Eukaryota</taxon>
        <taxon>Viridiplantae</taxon>
        <taxon>Streptophyta</taxon>
        <taxon>Embryophyta</taxon>
        <taxon>Tracheophyta</taxon>
        <taxon>Spermatophyta</taxon>
        <taxon>Magnoliopsida</taxon>
        <taxon>eudicotyledons</taxon>
        <taxon>Gunneridae</taxon>
        <taxon>Pentapetalae</taxon>
        <taxon>rosids</taxon>
        <taxon>fabids</taxon>
        <taxon>Fabales</taxon>
        <taxon>Fabaceae</taxon>
        <taxon>Papilionoideae</taxon>
        <taxon>50 kb inversion clade</taxon>
        <taxon>dalbergioids sensu lato</taxon>
        <taxon>Dalbergieae</taxon>
        <taxon>Pterocarpus clade</taxon>
        <taxon>Stylosanthes</taxon>
    </lineage>
</organism>
<dbReference type="SUPFAM" id="SSF54001">
    <property type="entry name" value="Cysteine proteinases"/>
    <property type="match status" value="1"/>
</dbReference>
<feature type="compositionally biased region" description="Basic and acidic residues" evidence="1">
    <location>
        <begin position="54"/>
        <end position="64"/>
    </location>
</feature>
<feature type="region of interest" description="Disordered" evidence="1">
    <location>
        <begin position="54"/>
        <end position="80"/>
    </location>
</feature>
<evidence type="ECO:0000313" key="3">
    <source>
        <dbReference type="Proteomes" id="UP001341840"/>
    </source>
</evidence>
<gene>
    <name evidence="2" type="ORF">PIB30_043271</name>
</gene>
<comment type="caution">
    <text evidence="2">The sequence shown here is derived from an EMBL/GenBank/DDBJ whole genome shotgun (WGS) entry which is preliminary data.</text>
</comment>
<dbReference type="Gene3D" id="3.40.395.10">
    <property type="entry name" value="Adenoviral Proteinase, Chain A"/>
    <property type="match status" value="1"/>
</dbReference>